<dbReference type="PANTHER" id="PTHR33558:SF1">
    <property type="entry name" value="GLUTAREDOXIN-LIKE PROTEIN C5ORF63 HOMOLOG"/>
    <property type="match status" value="1"/>
</dbReference>
<organism evidence="1 2">
    <name type="scientific">Methylomarinum roseum</name>
    <dbReference type="NCBI Taxonomy" id="3067653"/>
    <lineage>
        <taxon>Bacteria</taxon>
        <taxon>Pseudomonadati</taxon>
        <taxon>Pseudomonadota</taxon>
        <taxon>Gammaproteobacteria</taxon>
        <taxon>Methylococcales</taxon>
        <taxon>Methylococcaceae</taxon>
        <taxon>Methylomarinum</taxon>
    </lineage>
</organism>
<proteinExistence type="predicted"/>
<evidence type="ECO:0000313" key="1">
    <source>
        <dbReference type="EMBL" id="XBS21795.1"/>
    </source>
</evidence>
<accession>A0AAU7NXU8</accession>
<dbReference type="SUPFAM" id="SSF52833">
    <property type="entry name" value="Thioredoxin-like"/>
    <property type="match status" value="1"/>
</dbReference>
<keyword evidence="2" id="KW-1185">Reference proteome</keyword>
<dbReference type="EMBL" id="CP157743">
    <property type="protein sequence ID" value="XBS21795.1"/>
    <property type="molecule type" value="Genomic_DNA"/>
</dbReference>
<sequence>MSDYYLFGTGGCHLCEQAEQLLGQSANLIRYEKKDIADNDDWLDRYAVRIPVLLHRPSGAELSWPFDNAALQRFIAKHRW</sequence>
<dbReference type="Pfam" id="PF05768">
    <property type="entry name" value="Glrx-like"/>
    <property type="match status" value="1"/>
</dbReference>
<dbReference type="AlphaFoldDB" id="A0AAU7NXU8"/>
<reference evidence="1 2" key="1">
    <citation type="journal article" date="2024" name="Microbiology">
        <title>Methylomarinum rosea sp. nov., a novel halophilic methanotrophic bacterium from the hypersaline Lake Elton.</title>
        <authorList>
            <person name="Suleimanov R.Z."/>
            <person name="Oshkin I.Y."/>
            <person name="Danilova O.V."/>
            <person name="Suzina N.E."/>
            <person name="Dedysh S.N."/>
        </authorList>
    </citation>
    <scope>NUCLEOTIDE SEQUENCE [LARGE SCALE GENOMIC DNA]</scope>
    <source>
        <strain evidence="1 2">Ch1-1</strain>
    </source>
</reference>
<dbReference type="Proteomes" id="UP001225378">
    <property type="component" value="Chromosome"/>
</dbReference>
<dbReference type="InterPro" id="IPR036249">
    <property type="entry name" value="Thioredoxin-like_sf"/>
</dbReference>
<protein>
    <submittedName>
        <fullName evidence="1">Glutaredoxin family protein</fullName>
    </submittedName>
</protein>
<dbReference type="InterPro" id="IPR052565">
    <property type="entry name" value="Glutaredoxin-like_YDR286C"/>
</dbReference>
<name>A0AAU7NXU8_9GAMM</name>
<dbReference type="InterPro" id="IPR008554">
    <property type="entry name" value="Glutaredoxin-like"/>
</dbReference>
<dbReference type="Gene3D" id="3.40.30.10">
    <property type="entry name" value="Glutaredoxin"/>
    <property type="match status" value="1"/>
</dbReference>
<evidence type="ECO:0000313" key="2">
    <source>
        <dbReference type="Proteomes" id="UP001225378"/>
    </source>
</evidence>
<dbReference type="KEGG" id="mech:Q9L42_006635"/>
<dbReference type="PANTHER" id="PTHR33558">
    <property type="entry name" value="GLUTAREDOXIN-LIKE PROTEIN C5ORF63 HOMOLOG"/>
    <property type="match status" value="1"/>
</dbReference>
<dbReference type="RefSeq" id="WP_349432382.1">
    <property type="nucleotide sequence ID" value="NZ_CP157743.1"/>
</dbReference>
<gene>
    <name evidence="1" type="ORF">Q9L42_006635</name>
</gene>